<accession>A0ABU1UJ92</accession>
<evidence type="ECO:0000256" key="2">
    <source>
        <dbReference type="ARBA" id="ARBA00022801"/>
    </source>
</evidence>
<dbReference type="InterPro" id="IPR008979">
    <property type="entry name" value="Galactose-bd-like_sf"/>
</dbReference>
<dbReference type="InterPro" id="IPR029058">
    <property type="entry name" value="AB_hydrolase_fold"/>
</dbReference>
<dbReference type="SUPFAM" id="SSF53474">
    <property type="entry name" value="alpha/beta-Hydrolases"/>
    <property type="match status" value="1"/>
</dbReference>
<organism evidence="5 6">
    <name type="scientific">Aeromicrobium panaciterrae</name>
    <dbReference type="NCBI Taxonomy" id="363861"/>
    <lineage>
        <taxon>Bacteria</taxon>
        <taxon>Bacillati</taxon>
        <taxon>Actinomycetota</taxon>
        <taxon>Actinomycetes</taxon>
        <taxon>Propionibacteriales</taxon>
        <taxon>Nocardioidaceae</taxon>
        <taxon>Aeromicrobium</taxon>
    </lineage>
</organism>
<dbReference type="EMBL" id="JAVDWH010000001">
    <property type="protein sequence ID" value="MDR7085257.1"/>
    <property type="molecule type" value="Genomic_DNA"/>
</dbReference>
<feature type="signal peptide" evidence="3">
    <location>
        <begin position="1"/>
        <end position="27"/>
    </location>
</feature>
<keyword evidence="6" id="KW-1185">Reference proteome</keyword>
<keyword evidence="5" id="KW-0067">ATP-binding</keyword>
<sequence length="599" mass="61977">MRSARPYLLALLGVGLAASALVQPAQAADPTYTVQTLHFAVNTGADNSVPCKIIGDLYLPKSATATKKVPAILTTNGFGGSKDDQAGVGRTFAARGYAVLSYSGLGFGGSGCKITLDDPDTDGKAASQLVSYLGGKTGIAFTDADHKVAAPALKVVKRDSTDHTGKKSTNDPRVGMVGGSYGGQIQFAAAGVDPRIDTIIPIITWSDLSYSLSPNNTSQTSGVQTSTPGAAKLVWALGFTGLGIVNGLQNAQVDPSRLIPCPNYATFVCPAVATAGLLGTVDASTTKDLRHASVSSYFKKITVPTLIIQGQSDTLFNINEGVANYKALQKQGTPTKMIWFNGGHSGPAAPGELNIGNPNPATEHLSKNIANWFDHYLKGKDVSTGPEFSYFRDWVKYTGIATPAYGTASSYPVGTATKYYLSGTQLTKSSTGITAGTQSFITPPAGLPTSTDPTDVVAAPLPELDLPGTSASWSTPTLTKATNVVGQPKLTVKVSAQLAEATQAAGPYGSLVLFVKIADVDAAGKATIIRNLVAPVRVPDASKPFTVTLPGFAHQFAKGHTLKLIVAGGSTNYRGGLIPNAVTITTGTTGQVLTLPIVN</sequence>
<name>A0ABU1UJ92_9ACTN</name>
<keyword evidence="5" id="KW-0547">Nucleotide-binding</keyword>
<feature type="domain" description="Xaa-Pro dipeptidyl-peptidase C-terminal" evidence="4">
    <location>
        <begin position="370"/>
        <end position="595"/>
    </location>
</feature>
<dbReference type="InterPro" id="IPR000383">
    <property type="entry name" value="Xaa-Pro-like_dom"/>
</dbReference>
<keyword evidence="2" id="KW-0378">Hydrolase</keyword>
<dbReference type="RefSeq" id="WP_309965226.1">
    <property type="nucleotide sequence ID" value="NZ_JAVDWH010000001.1"/>
</dbReference>
<keyword evidence="3" id="KW-0732">Signal</keyword>
<dbReference type="SUPFAM" id="SSF49785">
    <property type="entry name" value="Galactose-binding domain-like"/>
    <property type="match status" value="1"/>
</dbReference>
<dbReference type="Proteomes" id="UP001257739">
    <property type="component" value="Unassembled WGS sequence"/>
</dbReference>
<comment type="similarity">
    <text evidence="1">Belongs to the AB hydrolase superfamily.</text>
</comment>
<evidence type="ECO:0000313" key="5">
    <source>
        <dbReference type="EMBL" id="MDR7085257.1"/>
    </source>
</evidence>
<dbReference type="SMART" id="SM00939">
    <property type="entry name" value="PepX_C"/>
    <property type="match status" value="1"/>
</dbReference>
<evidence type="ECO:0000256" key="1">
    <source>
        <dbReference type="ARBA" id="ARBA00008645"/>
    </source>
</evidence>
<dbReference type="Gene3D" id="2.60.120.260">
    <property type="entry name" value="Galactose-binding domain-like"/>
    <property type="match status" value="1"/>
</dbReference>
<dbReference type="Pfam" id="PF02129">
    <property type="entry name" value="Peptidase_S15"/>
    <property type="match status" value="1"/>
</dbReference>
<dbReference type="Gene3D" id="3.40.50.1820">
    <property type="entry name" value="alpha/beta hydrolase"/>
    <property type="match status" value="2"/>
</dbReference>
<evidence type="ECO:0000256" key="3">
    <source>
        <dbReference type="SAM" id="SignalP"/>
    </source>
</evidence>
<gene>
    <name evidence="5" type="ORF">J2X11_000096</name>
</gene>
<reference evidence="5 6" key="1">
    <citation type="submission" date="2023-07" db="EMBL/GenBank/DDBJ databases">
        <title>Sorghum-associated microbial communities from plants grown in Nebraska, USA.</title>
        <authorList>
            <person name="Schachtman D."/>
        </authorList>
    </citation>
    <scope>NUCLEOTIDE SEQUENCE [LARGE SCALE GENOMIC DNA]</scope>
    <source>
        <strain evidence="5 6">BE248</strain>
    </source>
</reference>
<proteinExistence type="inferred from homology"/>
<evidence type="ECO:0000259" key="4">
    <source>
        <dbReference type="SMART" id="SM00939"/>
    </source>
</evidence>
<protein>
    <submittedName>
        <fullName evidence="5">ABC-2 type transport system ATP-binding protein</fullName>
    </submittedName>
</protein>
<dbReference type="PANTHER" id="PTHR22946:SF9">
    <property type="entry name" value="POLYKETIDE TRANSFERASE AF380"/>
    <property type="match status" value="1"/>
</dbReference>
<dbReference type="InterPro" id="IPR050261">
    <property type="entry name" value="FrsA_esterase"/>
</dbReference>
<dbReference type="Pfam" id="PF08530">
    <property type="entry name" value="PepX_C"/>
    <property type="match status" value="1"/>
</dbReference>
<dbReference type="PANTHER" id="PTHR22946">
    <property type="entry name" value="DIENELACTONE HYDROLASE DOMAIN-CONTAINING PROTEIN-RELATED"/>
    <property type="match status" value="1"/>
</dbReference>
<dbReference type="InterPro" id="IPR013736">
    <property type="entry name" value="Xaa-Pro_dipept_C"/>
</dbReference>
<dbReference type="GO" id="GO:0005524">
    <property type="term" value="F:ATP binding"/>
    <property type="evidence" value="ECO:0007669"/>
    <property type="project" value="UniProtKB-KW"/>
</dbReference>
<comment type="caution">
    <text evidence="5">The sequence shown here is derived from an EMBL/GenBank/DDBJ whole genome shotgun (WGS) entry which is preliminary data.</text>
</comment>
<feature type="chain" id="PRO_5046117576" evidence="3">
    <location>
        <begin position="28"/>
        <end position="599"/>
    </location>
</feature>
<evidence type="ECO:0000313" key="6">
    <source>
        <dbReference type="Proteomes" id="UP001257739"/>
    </source>
</evidence>